<sequence>MFRLLHHRQRKLCSRALFNYYKSVRQTLFILGLSPLHYSPAILRNPAYTLHVVSSRSGSRLGPPKLVVKRGRVN</sequence>
<reference evidence="1" key="2">
    <citation type="journal article" date="2007" name="Science">
        <title>Genome sequence of Aedes aegypti, a major arbovirus vector.</title>
        <authorList>
            <person name="Nene V."/>
            <person name="Wortman J.R."/>
            <person name="Lawson D."/>
            <person name="Haas B."/>
            <person name="Kodira C."/>
            <person name="Tu Z.J."/>
            <person name="Loftus B."/>
            <person name="Xi Z."/>
            <person name="Megy K."/>
            <person name="Grabherr M."/>
            <person name="Ren Q."/>
            <person name="Zdobnov E.M."/>
            <person name="Lobo N.F."/>
            <person name="Campbell K.S."/>
            <person name="Brown S.E."/>
            <person name="Bonaldo M.F."/>
            <person name="Zhu J."/>
            <person name="Sinkins S.P."/>
            <person name="Hogenkamp D.G."/>
            <person name="Amedeo P."/>
            <person name="Arensburger P."/>
            <person name="Atkinson P.W."/>
            <person name="Bidwell S."/>
            <person name="Biedler J."/>
            <person name="Birney E."/>
            <person name="Bruggner R.V."/>
            <person name="Costas J."/>
            <person name="Coy M.R."/>
            <person name="Crabtree J."/>
            <person name="Crawford M."/>
            <person name="Debruyn B."/>
            <person name="Decaprio D."/>
            <person name="Eiglmeier K."/>
            <person name="Eisenstadt E."/>
            <person name="El-Dorry H."/>
            <person name="Gelbart W.M."/>
            <person name="Gomes S.L."/>
            <person name="Hammond M."/>
            <person name="Hannick L.I."/>
            <person name="Hogan J.R."/>
            <person name="Holmes M.H."/>
            <person name="Jaffe D."/>
            <person name="Johnston J.S."/>
            <person name="Kennedy R.C."/>
            <person name="Koo H."/>
            <person name="Kravitz S."/>
            <person name="Kriventseva E.V."/>
            <person name="Kulp D."/>
            <person name="Labutti K."/>
            <person name="Lee E."/>
            <person name="Li S."/>
            <person name="Lovin D.D."/>
            <person name="Mao C."/>
            <person name="Mauceli E."/>
            <person name="Menck C.F."/>
            <person name="Miller J.R."/>
            <person name="Montgomery P."/>
            <person name="Mori A."/>
            <person name="Nascimento A.L."/>
            <person name="Naveira H.F."/>
            <person name="Nusbaum C."/>
            <person name="O'leary S."/>
            <person name="Orvis J."/>
            <person name="Pertea M."/>
            <person name="Quesneville H."/>
            <person name="Reidenbach K.R."/>
            <person name="Rogers Y.H."/>
            <person name="Roth C.W."/>
            <person name="Schneider J.R."/>
            <person name="Schatz M."/>
            <person name="Shumway M."/>
            <person name="Stanke M."/>
            <person name="Stinson E.O."/>
            <person name="Tubio J.M."/>
            <person name="Vanzee J.P."/>
            <person name="Verjovski-Almeida S."/>
            <person name="Werner D."/>
            <person name="White O."/>
            <person name="Wyder S."/>
            <person name="Zeng Q."/>
            <person name="Zhao Q."/>
            <person name="Zhao Y."/>
            <person name="Hill C.A."/>
            <person name="Raikhel A.S."/>
            <person name="Soares M.B."/>
            <person name="Knudson D.L."/>
            <person name="Lee N.H."/>
            <person name="Galagan J."/>
            <person name="Salzberg S.L."/>
            <person name="Paulsen I.T."/>
            <person name="Dimopoulos G."/>
            <person name="Collins F.H."/>
            <person name="Birren B."/>
            <person name="Fraser-Liggett C.M."/>
            <person name="Severson D.W."/>
        </authorList>
    </citation>
    <scope>NUCLEOTIDE SEQUENCE [LARGE SCALE GENOMIC DNA]</scope>
    <source>
        <strain evidence="1">Liverpool</strain>
    </source>
</reference>
<organism evidence="1 2">
    <name type="scientific">Aedes aegypti</name>
    <name type="common">Yellowfever mosquito</name>
    <name type="synonym">Culex aegypti</name>
    <dbReference type="NCBI Taxonomy" id="7159"/>
    <lineage>
        <taxon>Eukaryota</taxon>
        <taxon>Metazoa</taxon>
        <taxon>Ecdysozoa</taxon>
        <taxon>Arthropoda</taxon>
        <taxon>Hexapoda</taxon>
        <taxon>Insecta</taxon>
        <taxon>Pterygota</taxon>
        <taxon>Neoptera</taxon>
        <taxon>Endopterygota</taxon>
        <taxon>Diptera</taxon>
        <taxon>Nematocera</taxon>
        <taxon>Culicoidea</taxon>
        <taxon>Culicidae</taxon>
        <taxon>Culicinae</taxon>
        <taxon>Aedini</taxon>
        <taxon>Aedes</taxon>
        <taxon>Stegomyia</taxon>
    </lineage>
</organism>
<reference evidence="1" key="1">
    <citation type="submission" date="2005-10" db="EMBL/GenBank/DDBJ databases">
        <authorList>
            <person name="Loftus B.J."/>
            <person name="Nene V.M."/>
            <person name="Hannick L.I."/>
            <person name="Bidwell S."/>
            <person name="Haas B."/>
            <person name="Amedeo P."/>
            <person name="Orvis J."/>
            <person name="Wortman J.R."/>
            <person name="White O.R."/>
            <person name="Salzberg S."/>
            <person name="Shumway M."/>
            <person name="Koo H."/>
            <person name="Zhao Y."/>
            <person name="Holmes M."/>
            <person name="Miller J."/>
            <person name="Schatz M."/>
            <person name="Pop M."/>
            <person name="Pai G."/>
            <person name="Utterback T."/>
            <person name="Rogers Y.-H."/>
            <person name="Kravitz S."/>
            <person name="Fraser C.M."/>
        </authorList>
    </citation>
    <scope>NUCLEOTIDE SEQUENCE</scope>
    <source>
        <strain evidence="1">Liverpool</strain>
    </source>
</reference>
<protein>
    <submittedName>
        <fullName evidence="1">AAEL011170-PA</fullName>
    </submittedName>
</protein>
<proteinExistence type="predicted"/>
<gene>
    <name evidence="1" type="ORF">AaeL_AAEL011170</name>
</gene>
<dbReference type="EMBL" id="CH477731">
    <property type="protein sequence ID" value="EAT36774.1"/>
    <property type="molecule type" value="Genomic_DNA"/>
</dbReference>
<dbReference type="AlphaFoldDB" id="Q16QU7"/>
<evidence type="ECO:0000313" key="2">
    <source>
        <dbReference type="Proteomes" id="UP000682892"/>
    </source>
</evidence>
<reference evidence="1" key="3">
    <citation type="submission" date="2012-09" db="EMBL/GenBank/DDBJ databases">
        <authorList>
            <consortium name="VectorBase"/>
        </authorList>
    </citation>
    <scope>NUCLEOTIDE SEQUENCE</scope>
    <source>
        <strain evidence="1">Liverpool</strain>
    </source>
</reference>
<dbReference type="PaxDb" id="7159-AAEL011170-PA"/>
<name>Q16QU7_AEDAE</name>
<accession>Q16QU7</accession>
<evidence type="ECO:0000313" key="1">
    <source>
        <dbReference type="EMBL" id="EAT36774.1"/>
    </source>
</evidence>
<dbReference type="HOGENOM" id="CLU_2689798_0_0_1"/>
<dbReference type="Proteomes" id="UP000682892">
    <property type="component" value="Unassembled WGS sequence"/>
</dbReference>